<dbReference type="CDD" id="cd00092">
    <property type="entry name" value="HTH_CRP"/>
    <property type="match status" value="1"/>
</dbReference>
<dbReference type="CDD" id="cd00038">
    <property type="entry name" value="CAP_ED"/>
    <property type="match status" value="1"/>
</dbReference>
<dbReference type="InterPro" id="IPR014710">
    <property type="entry name" value="RmlC-like_jellyroll"/>
</dbReference>
<dbReference type="Pfam" id="PF13545">
    <property type="entry name" value="HTH_Crp_2"/>
    <property type="match status" value="1"/>
</dbReference>
<dbReference type="EMBL" id="BAABHV010000009">
    <property type="protein sequence ID" value="GAA5052602.1"/>
    <property type="molecule type" value="Genomic_DNA"/>
</dbReference>
<dbReference type="RefSeq" id="WP_346032358.1">
    <property type="nucleotide sequence ID" value="NZ_BAABHV010000009.1"/>
</dbReference>
<evidence type="ECO:0000259" key="4">
    <source>
        <dbReference type="PROSITE" id="PS50042"/>
    </source>
</evidence>
<reference evidence="7" key="1">
    <citation type="journal article" date="2019" name="Int. J. Syst. Evol. Microbiol.">
        <title>The Global Catalogue of Microorganisms (GCM) 10K type strain sequencing project: providing services to taxonomists for standard genome sequencing and annotation.</title>
        <authorList>
            <consortium name="The Broad Institute Genomics Platform"/>
            <consortium name="The Broad Institute Genome Sequencing Center for Infectious Disease"/>
            <person name="Wu L."/>
            <person name="Ma J."/>
        </authorList>
    </citation>
    <scope>NUCLEOTIDE SEQUENCE [LARGE SCALE GENOMIC DNA]</scope>
    <source>
        <strain evidence="7">JCM 18014</strain>
    </source>
</reference>
<evidence type="ECO:0000259" key="5">
    <source>
        <dbReference type="PROSITE" id="PS51063"/>
    </source>
</evidence>
<keyword evidence="7" id="KW-1185">Reference proteome</keyword>
<dbReference type="SUPFAM" id="SSF46785">
    <property type="entry name" value="Winged helix' DNA-binding domain"/>
    <property type="match status" value="1"/>
</dbReference>
<dbReference type="InterPro" id="IPR018490">
    <property type="entry name" value="cNMP-bd_dom_sf"/>
</dbReference>
<evidence type="ECO:0000313" key="6">
    <source>
        <dbReference type="EMBL" id="GAA5052602.1"/>
    </source>
</evidence>
<protein>
    <submittedName>
        <fullName evidence="6">Crp/Fnr family transcriptional regulator FnrL</fullName>
    </submittedName>
</protein>
<evidence type="ECO:0000256" key="2">
    <source>
        <dbReference type="ARBA" id="ARBA00023125"/>
    </source>
</evidence>
<dbReference type="InterPro" id="IPR000595">
    <property type="entry name" value="cNMP-bd_dom"/>
</dbReference>
<dbReference type="SUPFAM" id="SSF51206">
    <property type="entry name" value="cAMP-binding domain-like"/>
    <property type="match status" value="1"/>
</dbReference>
<dbReference type="PANTHER" id="PTHR24567">
    <property type="entry name" value="CRP FAMILY TRANSCRIPTIONAL REGULATORY PROTEIN"/>
    <property type="match status" value="1"/>
</dbReference>
<keyword evidence="1" id="KW-0805">Transcription regulation</keyword>
<comment type="caution">
    <text evidence="6">The sequence shown here is derived from an EMBL/GenBank/DDBJ whole genome shotgun (WGS) entry which is preliminary data.</text>
</comment>
<dbReference type="PROSITE" id="PS50042">
    <property type="entry name" value="CNMP_BINDING_3"/>
    <property type="match status" value="1"/>
</dbReference>
<keyword evidence="2" id="KW-0238">DNA-binding</keyword>
<dbReference type="Gene3D" id="1.10.10.10">
    <property type="entry name" value="Winged helix-like DNA-binding domain superfamily/Winged helix DNA-binding domain"/>
    <property type="match status" value="1"/>
</dbReference>
<proteinExistence type="predicted"/>
<sequence>MSLTCETCPVRDSAACSVLTEEERNELARAGRTRHLSRGETLFTAGDEDTACATLVSGALKITAYDEDGNERILALIHPTGFVGEMFAPFPAHDVVALTDSQLCVFARADMTRALEQHPALTRALLRRSQEDLHLARKLLALGSGFGANEQVSKLLLALAQAASDSPCHPRLQFELPLTRGEMANMLGVTIETVSRVLTALERARIIERKGARGIDILDPARLENFS</sequence>
<dbReference type="Pfam" id="PF00027">
    <property type="entry name" value="cNMP_binding"/>
    <property type="match status" value="1"/>
</dbReference>
<dbReference type="PROSITE" id="PS51063">
    <property type="entry name" value="HTH_CRP_2"/>
    <property type="match status" value="1"/>
</dbReference>
<evidence type="ECO:0000256" key="1">
    <source>
        <dbReference type="ARBA" id="ARBA00023015"/>
    </source>
</evidence>
<dbReference type="SMART" id="SM00100">
    <property type="entry name" value="cNMP"/>
    <property type="match status" value="1"/>
</dbReference>
<evidence type="ECO:0000313" key="7">
    <source>
        <dbReference type="Proteomes" id="UP001500518"/>
    </source>
</evidence>
<dbReference type="InterPro" id="IPR012318">
    <property type="entry name" value="HTH_CRP"/>
</dbReference>
<evidence type="ECO:0000256" key="3">
    <source>
        <dbReference type="ARBA" id="ARBA00023163"/>
    </source>
</evidence>
<dbReference type="Gene3D" id="2.60.120.10">
    <property type="entry name" value="Jelly Rolls"/>
    <property type="match status" value="1"/>
</dbReference>
<dbReference type="Proteomes" id="UP001500518">
    <property type="component" value="Unassembled WGS sequence"/>
</dbReference>
<dbReference type="InterPro" id="IPR050397">
    <property type="entry name" value="Env_Response_Regulators"/>
</dbReference>
<feature type="domain" description="HTH crp-type" evidence="5">
    <location>
        <begin position="146"/>
        <end position="221"/>
    </location>
</feature>
<dbReference type="PANTHER" id="PTHR24567:SF28">
    <property type="entry name" value="LISTERIOLYSIN REGULATORY PROTEIN"/>
    <property type="match status" value="1"/>
</dbReference>
<gene>
    <name evidence="6" type="primary">fnrL_1</name>
    <name evidence="6" type="ORF">GCM10023208_13680</name>
</gene>
<name>A0ABP9K9D3_9SPHN</name>
<dbReference type="PRINTS" id="PR00034">
    <property type="entry name" value="HTHCRP"/>
</dbReference>
<dbReference type="SMART" id="SM00419">
    <property type="entry name" value="HTH_CRP"/>
    <property type="match status" value="1"/>
</dbReference>
<organism evidence="6 7">
    <name type="scientific">Erythrobacter westpacificensis</name>
    <dbReference type="NCBI Taxonomy" id="1055231"/>
    <lineage>
        <taxon>Bacteria</taxon>
        <taxon>Pseudomonadati</taxon>
        <taxon>Pseudomonadota</taxon>
        <taxon>Alphaproteobacteria</taxon>
        <taxon>Sphingomonadales</taxon>
        <taxon>Erythrobacteraceae</taxon>
        <taxon>Erythrobacter/Porphyrobacter group</taxon>
        <taxon>Erythrobacter</taxon>
    </lineage>
</organism>
<dbReference type="InterPro" id="IPR036390">
    <property type="entry name" value="WH_DNA-bd_sf"/>
</dbReference>
<dbReference type="InterPro" id="IPR036388">
    <property type="entry name" value="WH-like_DNA-bd_sf"/>
</dbReference>
<dbReference type="InterPro" id="IPR018335">
    <property type="entry name" value="Tscrpt_reg_HTH_Crp-type_CS"/>
</dbReference>
<feature type="domain" description="Cyclic nucleotide-binding" evidence="4">
    <location>
        <begin position="15"/>
        <end position="86"/>
    </location>
</feature>
<dbReference type="PROSITE" id="PS00042">
    <property type="entry name" value="HTH_CRP_1"/>
    <property type="match status" value="1"/>
</dbReference>
<keyword evidence="3" id="KW-0804">Transcription</keyword>
<accession>A0ABP9K9D3</accession>